<gene>
    <name evidence="2" type="ORF">J2S35_001193</name>
</gene>
<dbReference type="GO" id="GO:0016491">
    <property type="term" value="F:oxidoreductase activity"/>
    <property type="evidence" value="ECO:0007669"/>
    <property type="project" value="InterPro"/>
</dbReference>
<dbReference type="RefSeq" id="WP_309850974.1">
    <property type="nucleotide sequence ID" value="NZ_BAAAIU010000003.1"/>
</dbReference>
<keyword evidence="3" id="KW-1185">Reference proteome</keyword>
<sequence>MPETATETPSEPALLRCVRGAVTEIRRVSPGFARVTLASEGFTLMGDGGPYLDCRIKIIFGGSEGARLAEGPIRGSRWYSQWREQAPEERGAMRTFSIVAARPGEIDVEFALHAPHEGRGPAAEWIDSAAVGDELDVIGPELAYWSRSGARNHAIEFAPGEAGRIVIVGDATALPAIESILRDWDAAARPGAEARVLVEIPHEADRRPLEREGVEVEWVVSGETLGARLVEEVWGARGAAHARFLAGEPLPALPVVLPASPPADTAGDDDADAAEGLLWEAGDAAEGASTYVWVAGEQGAVRDVRRFYVQECGIDRRSVAFMGYWKRGQAQAS</sequence>
<comment type="caution">
    <text evidence="2">The sequence shown here is derived from an EMBL/GenBank/DDBJ whole genome shotgun (WGS) entry which is preliminary data.</text>
</comment>
<dbReference type="Gene3D" id="2.40.30.10">
    <property type="entry name" value="Translation factors"/>
    <property type="match status" value="1"/>
</dbReference>
<dbReference type="Pfam" id="PF08021">
    <property type="entry name" value="FAD_binding_9"/>
    <property type="match status" value="1"/>
</dbReference>
<dbReference type="Pfam" id="PF04954">
    <property type="entry name" value="SIP"/>
    <property type="match status" value="1"/>
</dbReference>
<dbReference type="InterPro" id="IPR039261">
    <property type="entry name" value="FNR_nucleotide-bd"/>
</dbReference>
<reference evidence="2" key="1">
    <citation type="submission" date="2023-07" db="EMBL/GenBank/DDBJ databases">
        <title>Sequencing the genomes of 1000 actinobacteria strains.</title>
        <authorList>
            <person name="Klenk H.-P."/>
        </authorList>
    </citation>
    <scope>NUCLEOTIDE SEQUENCE</scope>
    <source>
        <strain evidence="2">DSM 13988</strain>
    </source>
</reference>
<dbReference type="PANTHER" id="PTHR30157:SF0">
    <property type="entry name" value="NADPH-DEPENDENT FERRIC-CHELATE REDUCTASE"/>
    <property type="match status" value="1"/>
</dbReference>
<evidence type="ECO:0000313" key="3">
    <source>
        <dbReference type="Proteomes" id="UP001247307"/>
    </source>
</evidence>
<feature type="domain" description="FAD-binding FR-type" evidence="1">
    <location>
        <begin position="15"/>
        <end position="147"/>
    </location>
</feature>
<dbReference type="InterPro" id="IPR039374">
    <property type="entry name" value="SIP_fam"/>
</dbReference>
<dbReference type="CDD" id="cd06193">
    <property type="entry name" value="siderophore_interacting"/>
    <property type="match status" value="1"/>
</dbReference>
<evidence type="ECO:0000313" key="2">
    <source>
        <dbReference type="EMBL" id="MDR6892253.1"/>
    </source>
</evidence>
<dbReference type="PROSITE" id="PS51384">
    <property type="entry name" value="FAD_FR"/>
    <property type="match status" value="1"/>
</dbReference>
<dbReference type="EMBL" id="JAVDUI010000001">
    <property type="protein sequence ID" value="MDR6892253.1"/>
    <property type="molecule type" value="Genomic_DNA"/>
</dbReference>
<dbReference type="Gene3D" id="3.40.50.80">
    <property type="entry name" value="Nucleotide-binding domain of ferredoxin-NADP reductase (FNR) module"/>
    <property type="match status" value="1"/>
</dbReference>
<name>A0AAE4C667_9MICC</name>
<dbReference type="InterPro" id="IPR013113">
    <property type="entry name" value="SIP_FAD-bd"/>
</dbReference>
<evidence type="ECO:0000259" key="1">
    <source>
        <dbReference type="PROSITE" id="PS51384"/>
    </source>
</evidence>
<organism evidence="2 3">
    <name type="scientific">Falsarthrobacter nasiphocae</name>
    <dbReference type="NCBI Taxonomy" id="189863"/>
    <lineage>
        <taxon>Bacteria</taxon>
        <taxon>Bacillati</taxon>
        <taxon>Actinomycetota</taxon>
        <taxon>Actinomycetes</taxon>
        <taxon>Micrococcales</taxon>
        <taxon>Micrococcaceae</taxon>
        <taxon>Falsarthrobacter</taxon>
    </lineage>
</organism>
<dbReference type="InterPro" id="IPR017927">
    <property type="entry name" value="FAD-bd_FR_type"/>
</dbReference>
<proteinExistence type="predicted"/>
<dbReference type="PANTHER" id="PTHR30157">
    <property type="entry name" value="FERRIC REDUCTASE, NADPH-DEPENDENT"/>
    <property type="match status" value="1"/>
</dbReference>
<accession>A0AAE4C667</accession>
<dbReference type="InterPro" id="IPR007037">
    <property type="entry name" value="SIP_rossman_dom"/>
</dbReference>
<dbReference type="Proteomes" id="UP001247307">
    <property type="component" value="Unassembled WGS sequence"/>
</dbReference>
<protein>
    <submittedName>
        <fullName evidence="2">NADPH-dependent ferric siderophore reductase</fullName>
    </submittedName>
</protein>
<dbReference type="AlphaFoldDB" id="A0AAE4C667"/>